<sequence length="73" mass="7706">MSSPDWELSRREFVAGGASPSAVASPPFFGTAQAADTLVPSAAPTRNVTMEANPMMTVTMDINGRSQFLTLDT</sequence>
<accession>A0ABS4SCH1</accession>
<dbReference type="EMBL" id="JAGINP010000001">
    <property type="protein sequence ID" value="MBP2290264.1"/>
    <property type="molecule type" value="Genomic_DNA"/>
</dbReference>
<evidence type="ECO:0000313" key="1">
    <source>
        <dbReference type="EMBL" id="MBP2290264.1"/>
    </source>
</evidence>
<dbReference type="PROSITE" id="PS51318">
    <property type="entry name" value="TAT"/>
    <property type="match status" value="1"/>
</dbReference>
<keyword evidence="2" id="KW-1185">Reference proteome</keyword>
<comment type="caution">
    <text evidence="1">The sequence shown here is derived from an EMBL/GenBank/DDBJ whole genome shotgun (WGS) entry which is preliminary data.</text>
</comment>
<protein>
    <submittedName>
        <fullName evidence="1">Uncharacterized protein</fullName>
    </submittedName>
</protein>
<reference evidence="1 2" key="1">
    <citation type="submission" date="2021-03" db="EMBL/GenBank/DDBJ databases">
        <title>Genomic Encyclopedia of Type Strains, Phase III (KMG-III): the genomes of soil and plant-associated and newly described type strains.</title>
        <authorList>
            <person name="Whitman W."/>
        </authorList>
    </citation>
    <scope>NUCLEOTIDE SEQUENCE [LARGE SCALE GENOMIC DNA]</scope>
    <source>
        <strain evidence="1 2">IMMIB AFH-6</strain>
    </source>
</reference>
<dbReference type="RefSeq" id="WP_209762061.1">
    <property type="nucleotide sequence ID" value="NZ_JAGINP010000001.1"/>
</dbReference>
<dbReference type="InterPro" id="IPR006311">
    <property type="entry name" value="TAT_signal"/>
</dbReference>
<dbReference type="Proteomes" id="UP000781958">
    <property type="component" value="Unassembled WGS sequence"/>
</dbReference>
<organism evidence="1 2">
    <name type="scientific">Azospirillum rugosum</name>
    <dbReference type="NCBI Taxonomy" id="416170"/>
    <lineage>
        <taxon>Bacteria</taxon>
        <taxon>Pseudomonadati</taxon>
        <taxon>Pseudomonadota</taxon>
        <taxon>Alphaproteobacteria</taxon>
        <taxon>Rhodospirillales</taxon>
        <taxon>Azospirillaceae</taxon>
        <taxon>Azospirillum</taxon>
    </lineage>
</organism>
<name>A0ABS4SCH1_9PROT</name>
<proteinExistence type="predicted"/>
<gene>
    <name evidence="1" type="ORF">J2851_000001</name>
</gene>
<evidence type="ECO:0000313" key="2">
    <source>
        <dbReference type="Proteomes" id="UP000781958"/>
    </source>
</evidence>